<evidence type="ECO:0000313" key="5">
    <source>
        <dbReference type="Proteomes" id="UP000807469"/>
    </source>
</evidence>
<protein>
    <recommendedName>
        <fullName evidence="3">DUF3533 domain-containing protein</fullName>
    </recommendedName>
</protein>
<gene>
    <name evidence="4" type="ORF">BDN70DRAFT_808791</name>
</gene>
<dbReference type="PANTHER" id="PTHR34814">
    <property type="entry name" value="NITROSOGUANIDINE RESISTANCE PROTEIN SNG1"/>
    <property type="match status" value="1"/>
</dbReference>
<reference evidence="4" key="1">
    <citation type="submission" date="2020-11" db="EMBL/GenBank/DDBJ databases">
        <authorList>
            <consortium name="DOE Joint Genome Institute"/>
            <person name="Ahrendt S."/>
            <person name="Riley R."/>
            <person name="Andreopoulos W."/>
            <person name="Labutti K."/>
            <person name="Pangilinan J."/>
            <person name="Ruiz-Duenas F.J."/>
            <person name="Barrasa J.M."/>
            <person name="Sanchez-Garcia M."/>
            <person name="Camarero S."/>
            <person name="Miyauchi S."/>
            <person name="Serrano A."/>
            <person name="Linde D."/>
            <person name="Babiker R."/>
            <person name="Drula E."/>
            <person name="Ayuso-Fernandez I."/>
            <person name="Pacheco R."/>
            <person name="Padilla G."/>
            <person name="Ferreira P."/>
            <person name="Barriuso J."/>
            <person name="Kellner H."/>
            <person name="Castanera R."/>
            <person name="Alfaro M."/>
            <person name="Ramirez L."/>
            <person name="Pisabarro A.G."/>
            <person name="Kuo A."/>
            <person name="Tritt A."/>
            <person name="Lipzen A."/>
            <person name="He G."/>
            <person name="Yan M."/>
            <person name="Ng V."/>
            <person name="Cullen D."/>
            <person name="Martin F."/>
            <person name="Rosso M.-N."/>
            <person name="Henrissat B."/>
            <person name="Hibbett D."/>
            <person name="Martinez A.T."/>
            <person name="Grigoriev I.V."/>
        </authorList>
    </citation>
    <scope>NUCLEOTIDE SEQUENCE</scope>
    <source>
        <strain evidence="4">CIRM-BRFM 674</strain>
    </source>
</reference>
<organism evidence="4 5">
    <name type="scientific">Pholiota conissans</name>
    <dbReference type="NCBI Taxonomy" id="109636"/>
    <lineage>
        <taxon>Eukaryota</taxon>
        <taxon>Fungi</taxon>
        <taxon>Dikarya</taxon>
        <taxon>Basidiomycota</taxon>
        <taxon>Agaricomycotina</taxon>
        <taxon>Agaricomycetes</taxon>
        <taxon>Agaricomycetidae</taxon>
        <taxon>Agaricales</taxon>
        <taxon>Agaricineae</taxon>
        <taxon>Strophariaceae</taxon>
        <taxon>Pholiota</taxon>
    </lineage>
</organism>
<dbReference type="Pfam" id="PF12051">
    <property type="entry name" value="DUF3533"/>
    <property type="match status" value="1"/>
</dbReference>
<name>A0A9P6CSP0_9AGAR</name>
<feature type="transmembrane region" description="Helical" evidence="2">
    <location>
        <begin position="96"/>
        <end position="116"/>
    </location>
</feature>
<feature type="transmembrane region" description="Helical" evidence="2">
    <location>
        <begin position="359"/>
        <end position="382"/>
    </location>
</feature>
<feature type="transmembrane region" description="Helical" evidence="2">
    <location>
        <begin position="284"/>
        <end position="306"/>
    </location>
</feature>
<feature type="region of interest" description="Disordered" evidence="1">
    <location>
        <begin position="1"/>
        <end position="66"/>
    </location>
</feature>
<dbReference type="EMBL" id="MU155234">
    <property type="protein sequence ID" value="KAF9478431.1"/>
    <property type="molecule type" value="Genomic_DNA"/>
</dbReference>
<feature type="compositionally biased region" description="Polar residues" evidence="1">
    <location>
        <begin position="16"/>
        <end position="29"/>
    </location>
</feature>
<feature type="compositionally biased region" description="Low complexity" evidence="1">
    <location>
        <begin position="1"/>
        <end position="15"/>
    </location>
</feature>
<keyword evidence="2" id="KW-0472">Membrane</keyword>
<evidence type="ECO:0000256" key="1">
    <source>
        <dbReference type="SAM" id="MobiDB-lite"/>
    </source>
</evidence>
<accession>A0A9P6CSP0</accession>
<keyword evidence="2" id="KW-1133">Transmembrane helix</keyword>
<keyword evidence="2" id="KW-0812">Transmembrane</keyword>
<dbReference type="GO" id="GO:0016020">
    <property type="term" value="C:membrane"/>
    <property type="evidence" value="ECO:0007669"/>
    <property type="project" value="TreeGrafter"/>
</dbReference>
<comment type="caution">
    <text evidence="4">The sequence shown here is derived from an EMBL/GenBank/DDBJ whole genome shotgun (WGS) entry which is preliminary data.</text>
</comment>
<dbReference type="AlphaFoldDB" id="A0A9P6CSP0"/>
<evidence type="ECO:0000259" key="3">
    <source>
        <dbReference type="Pfam" id="PF12051"/>
    </source>
</evidence>
<feature type="transmembrane region" description="Helical" evidence="2">
    <location>
        <begin position="394"/>
        <end position="413"/>
    </location>
</feature>
<dbReference type="InterPro" id="IPR022703">
    <property type="entry name" value="DUF3533"/>
</dbReference>
<feature type="transmembrane region" description="Helical" evidence="2">
    <location>
        <begin position="326"/>
        <end position="347"/>
    </location>
</feature>
<keyword evidence="5" id="KW-1185">Reference proteome</keyword>
<feature type="compositionally biased region" description="Basic and acidic residues" evidence="1">
    <location>
        <begin position="39"/>
        <end position="54"/>
    </location>
</feature>
<dbReference type="Proteomes" id="UP000807469">
    <property type="component" value="Unassembled WGS sequence"/>
</dbReference>
<dbReference type="OrthoDB" id="2140105at2759"/>
<feature type="transmembrane region" description="Helical" evidence="2">
    <location>
        <begin position="446"/>
        <end position="467"/>
    </location>
</feature>
<dbReference type="PANTHER" id="PTHR34814:SF1">
    <property type="entry name" value="NITROSOGUANIDINE RESISTANCE PROTEIN SNG1"/>
    <property type="match status" value="1"/>
</dbReference>
<sequence length="495" mass="55164">MSRPASSNSSPIVSSDTGSDARTLQNESQPAPAITVHTRSTEKEKEKEKEKERQAPNYAHVENALPSPANPPFSKWFFERGDPEVAKARMIYVKSYVSGLVLVILTIFGVFSIYWGSLWKVPAHSMRGWIVDFDGGDIGQTVTVELFSRGRQFIRWEVVPPGRFTSADGVIEAVKLDQTWIAVVINVGATTNLQDAIDAPNASYNGSAAITAYGAEARNENAYATQVQTSLDIVKFTYATQLATQLSQSIPAENIVSLLSISPQTIVNPISYTIVNLLPFDQPVASAVVFVGLIYLLILSFFIVMIAYSAREASGIDGMLKLRSLIILRLVSSFFGYFFLSFFYSLLNLAFKLNLTRRYGYWGFIIFWMLNWAGMLSVGLALESLITILTPKFIPFFMILWIIVNVSVCVFPIDILPRIYHYGYGAPFYNISNSIRSIAFETRNTIGLNFGVLFAWILISCMTLPLLQWHVRRKVQCDILRQSSANADALGTARP</sequence>
<feature type="domain" description="DUF3533" evidence="3">
    <location>
        <begin position="101"/>
        <end position="460"/>
    </location>
</feature>
<evidence type="ECO:0000256" key="2">
    <source>
        <dbReference type="SAM" id="Phobius"/>
    </source>
</evidence>
<evidence type="ECO:0000313" key="4">
    <source>
        <dbReference type="EMBL" id="KAF9478431.1"/>
    </source>
</evidence>
<proteinExistence type="predicted"/>
<dbReference type="InterPro" id="IPR053001">
    <property type="entry name" value="MNNG_permease-like"/>
</dbReference>